<dbReference type="SUPFAM" id="SSF46785">
    <property type="entry name" value="Winged helix' DNA-binding domain"/>
    <property type="match status" value="1"/>
</dbReference>
<dbReference type="AlphaFoldDB" id="A0A2W4RV62"/>
<dbReference type="InterPro" id="IPR011093">
    <property type="entry name" value="TraI_2_C"/>
</dbReference>
<reference evidence="2 3" key="1">
    <citation type="journal article" date="2018" name="Aquat. Microb. Ecol.">
        <title>Gammaproteobacterial methanotrophs dominate.</title>
        <authorList>
            <person name="Rissanen A.J."/>
            <person name="Saarenheimo J."/>
            <person name="Tiirola M."/>
            <person name="Peura S."/>
            <person name="Aalto S.L."/>
            <person name="Karvinen A."/>
            <person name="Nykanen H."/>
        </authorList>
    </citation>
    <scope>NUCLEOTIDE SEQUENCE [LARGE SCALE GENOMIC DNA]</scope>
    <source>
        <strain evidence="2">AMbin10</strain>
    </source>
</reference>
<accession>A0A2W4RV62</accession>
<sequence length="301" mass="32160">WGWNPWSGGIGSNPNARWYKVGFHHHGVHRCQPCAGLMLAPYLVGGEGLAWLQSDPILFAHWLACASGDDAQAGVLGEIVNKAIGESVGRCSDSGQRIANDGNGGVEVGLFVKDKPEDAIATMPIPVQQGMEHRQEVLEGNEAGDIGQLLSDLDACANSVAMVEEAPSASQKRASAGGPGGKATANPLGREFLHWLMAGVQSGLIKYNRPESRVHVVREGVLLASPMIFRDYAEQMGSADYLSIQRSFIKLKLHQENTAGMNVCQYVFSGSNSVMTGFLIANPGIVFGTDVPVPNPLLSRR</sequence>
<evidence type="ECO:0000259" key="1">
    <source>
        <dbReference type="Pfam" id="PF07515"/>
    </source>
</evidence>
<evidence type="ECO:0000313" key="2">
    <source>
        <dbReference type="EMBL" id="PZN87875.1"/>
    </source>
</evidence>
<comment type="caution">
    <text evidence="2">The sequence shown here is derived from an EMBL/GenBank/DDBJ whole genome shotgun (WGS) entry which is preliminary data.</text>
</comment>
<dbReference type="Gene3D" id="1.10.10.10">
    <property type="entry name" value="Winged helix-like DNA-binding domain superfamily/Winged helix DNA-binding domain"/>
    <property type="match status" value="1"/>
</dbReference>
<proteinExistence type="predicted"/>
<dbReference type="InterPro" id="IPR036390">
    <property type="entry name" value="WH_DNA-bd_sf"/>
</dbReference>
<dbReference type="Proteomes" id="UP000249396">
    <property type="component" value="Unassembled WGS sequence"/>
</dbReference>
<dbReference type="Gene3D" id="1.10.3210.40">
    <property type="match status" value="1"/>
</dbReference>
<feature type="domain" description="Putative conjugal transfer nickase/helicase TraI C-terminal" evidence="1">
    <location>
        <begin position="188"/>
        <end position="299"/>
    </location>
</feature>
<organism evidence="2 3">
    <name type="scientific">Candidatus Methylumidiphilus alinenensis</name>
    <dbReference type="NCBI Taxonomy" id="2202197"/>
    <lineage>
        <taxon>Bacteria</taxon>
        <taxon>Pseudomonadati</taxon>
        <taxon>Pseudomonadota</taxon>
        <taxon>Gammaproteobacteria</taxon>
        <taxon>Methylococcales</taxon>
        <taxon>Candidatus Methylumidiphilus</taxon>
    </lineage>
</organism>
<feature type="non-terminal residue" evidence="2">
    <location>
        <position position="1"/>
    </location>
</feature>
<evidence type="ECO:0000313" key="3">
    <source>
        <dbReference type="Proteomes" id="UP000249396"/>
    </source>
</evidence>
<dbReference type="Pfam" id="PF07515">
    <property type="entry name" value="TraI_2_C"/>
    <property type="match status" value="1"/>
</dbReference>
<dbReference type="Gene3D" id="2.40.10.200">
    <property type="entry name" value="STY4665 C-terminal domain-like"/>
    <property type="match status" value="1"/>
</dbReference>
<dbReference type="InterPro" id="IPR036388">
    <property type="entry name" value="WH-like_DNA-bd_sf"/>
</dbReference>
<dbReference type="EMBL" id="QJPH01000021">
    <property type="protein sequence ID" value="PZN87875.1"/>
    <property type="molecule type" value="Genomic_DNA"/>
</dbReference>
<gene>
    <name evidence="2" type="ORF">DM484_00155</name>
</gene>
<name>A0A2W4RV62_9GAMM</name>
<protein>
    <recommendedName>
        <fullName evidence="1">Putative conjugal transfer nickase/helicase TraI C-terminal domain-containing protein</fullName>
    </recommendedName>
</protein>